<dbReference type="PANTHER" id="PTHR12400">
    <property type="entry name" value="INOSITOL POLYPHOSPHATE KINASE"/>
    <property type="match status" value="1"/>
</dbReference>
<dbReference type="PANTHER" id="PTHR12400:SF26">
    <property type="entry name" value="KINASE"/>
    <property type="match status" value="1"/>
</dbReference>
<accession>A0ABY6KQC2</accession>
<protein>
    <recommendedName>
        <fullName evidence="4">Kinase</fullName>
        <ecNumber evidence="4">2.7.-.-</ecNumber>
    </recommendedName>
</protein>
<comment type="similarity">
    <text evidence="1 4">Belongs to the inositol phosphokinase (IPK) family.</text>
</comment>
<gene>
    <name evidence="5" type="ORF">LAZ67_7003194</name>
</gene>
<reference evidence="5 6" key="1">
    <citation type="submission" date="2022-01" db="EMBL/GenBank/DDBJ databases">
        <title>A chromosomal length assembly of Cordylochernes scorpioides.</title>
        <authorList>
            <person name="Zeh D."/>
            <person name="Zeh J."/>
        </authorList>
    </citation>
    <scope>NUCLEOTIDE SEQUENCE [LARGE SCALE GENOMIC DNA]</scope>
    <source>
        <strain evidence="5">IN4F17</strain>
        <tissue evidence="5">Whole Body</tissue>
    </source>
</reference>
<evidence type="ECO:0000256" key="3">
    <source>
        <dbReference type="ARBA" id="ARBA00022777"/>
    </source>
</evidence>
<keyword evidence="2 4" id="KW-0808">Transferase</keyword>
<dbReference type="InterPro" id="IPR038286">
    <property type="entry name" value="IPK_sf"/>
</dbReference>
<name>A0ABY6KQC2_9ARAC</name>
<dbReference type="InterPro" id="IPR005522">
    <property type="entry name" value="IPK"/>
</dbReference>
<evidence type="ECO:0000313" key="6">
    <source>
        <dbReference type="Proteomes" id="UP001235939"/>
    </source>
</evidence>
<dbReference type="Gene3D" id="3.30.470.160">
    <property type="entry name" value="Inositol polyphosphate kinase"/>
    <property type="match status" value="1"/>
</dbReference>
<evidence type="ECO:0000313" key="5">
    <source>
        <dbReference type="EMBL" id="UYV70477.1"/>
    </source>
</evidence>
<evidence type="ECO:0000256" key="2">
    <source>
        <dbReference type="ARBA" id="ARBA00022679"/>
    </source>
</evidence>
<dbReference type="SUPFAM" id="SSF56104">
    <property type="entry name" value="SAICAR synthase-like"/>
    <property type="match status" value="1"/>
</dbReference>
<dbReference type="Proteomes" id="UP001235939">
    <property type="component" value="Chromosome 07"/>
</dbReference>
<sequence length="292" mass="32665">MNALELTAPASNILLRNHEKNWVQLSGHEGSFAMAGPGTIWKRRCETEAAAYHALMAAGEAMRDLVPRLYRDVCFDGQHFLELQDLLAEFSHSAAVMDIKLGSRTFLESEVQNFTPRPDLYNKLIAVDPTYPTPEEHADKAVTKLRYMQFRDNLSSSSSLGFRVQGYRLPHSTDTVCHTLKTVRHQSQVESVLKDFLAPSPAGVRDLLLAQLKELETCFQASAFFSNREVIGSSLLLIYDSSGKAGVWLIDFAKTQELPAGMRSVNHRSPWKLGNHEDGFLQGLDNLISMLL</sequence>
<dbReference type="EC" id="2.7.-.-" evidence="4"/>
<keyword evidence="3 4" id="KW-0418">Kinase</keyword>
<proteinExistence type="inferred from homology"/>
<evidence type="ECO:0000256" key="4">
    <source>
        <dbReference type="RuleBase" id="RU363090"/>
    </source>
</evidence>
<evidence type="ECO:0000256" key="1">
    <source>
        <dbReference type="ARBA" id="ARBA00007374"/>
    </source>
</evidence>
<dbReference type="EMBL" id="CP092869">
    <property type="protein sequence ID" value="UYV70477.1"/>
    <property type="molecule type" value="Genomic_DNA"/>
</dbReference>
<organism evidence="5 6">
    <name type="scientific">Cordylochernes scorpioides</name>
    <dbReference type="NCBI Taxonomy" id="51811"/>
    <lineage>
        <taxon>Eukaryota</taxon>
        <taxon>Metazoa</taxon>
        <taxon>Ecdysozoa</taxon>
        <taxon>Arthropoda</taxon>
        <taxon>Chelicerata</taxon>
        <taxon>Arachnida</taxon>
        <taxon>Pseudoscorpiones</taxon>
        <taxon>Cheliferoidea</taxon>
        <taxon>Chernetidae</taxon>
        <taxon>Cordylochernes</taxon>
    </lineage>
</organism>
<keyword evidence="6" id="KW-1185">Reference proteome</keyword>
<dbReference type="Pfam" id="PF03770">
    <property type="entry name" value="IPK"/>
    <property type="match status" value="1"/>
</dbReference>